<reference evidence="2" key="1">
    <citation type="journal article" date="2018" name="Gigascience">
        <title>Genome assembly of the Pink Ipe (Handroanthus impetiginosus, Bignoniaceae), a highly valued, ecologically keystone Neotropical timber forest tree.</title>
        <authorList>
            <person name="Silva-Junior O.B."/>
            <person name="Grattapaglia D."/>
            <person name="Novaes E."/>
            <person name="Collevatti R.G."/>
        </authorList>
    </citation>
    <scope>NUCLEOTIDE SEQUENCE [LARGE SCALE GENOMIC DNA]</scope>
    <source>
        <strain evidence="2">cv. UFG-1</strain>
    </source>
</reference>
<proteinExistence type="predicted"/>
<dbReference type="Proteomes" id="UP000231279">
    <property type="component" value="Unassembled WGS sequence"/>
</dbReference>
<dbReference type="AlphaFoldDB" id="A0A2G9IBE0"/>
<evidence type="ECO:0000313" key="2">
    <source>
        <dbReference type="Proteomes" id="UP000231279"/>
    </source>
</evidence>
<keyword evidence="2" id="KW-1185">Reference proteome</keyword>
<sequence>MEKRHLLELEKAKEDAFRAVREKELLLERYTREVKTGKKFMESEAGRAALKAAGVEAVAKFKGSEESKDLVLDRAEGIYEQTVQDCHKKLHGTGRVSGEDFLLLDLGLSLNFARDGRMVDVGDADDEIDGDNPPQA</sequence>
<name>A0A2G9IBE0_9LAMI</name>
<protein>
    <submittedName>
        <fullName evidence="1">Uncharacterized protein</fullName>
    </submittedName>
</protein>
<organism evidence="1 2">
    <name type="scientific">Handroanthus impetiginosus</name>
    <dbReference type="NCBI Taxonomy" id="429701"/>
    <lineage>
        <taxon>Eukaryota</taxon>
        <taxon>Viridiplantae</taxon>
        <taxon>Streptophyta</taxon>
        <taxon>Embryophyta</taxon>
        <taxon>Tracheophyta</taxon>
        <taxon>Spermatophyta</taxon>
        <taxon>Magnoliopsida</taxon>
        <taxon>eudicotyledons</taxon>
        <taxon>Gunneridae</taxon>
        <taxon>Pentapetalae</taxon>
        <taxon>asterids</taxon>
        <taxon>lamiids</taxon>
        <taxon>Lamiales</taxon>
        <taxon>Bignoniaceae</taxon>
        <taxon>Crescentiina</taxon>
        <taxon>Tabebuia alliance</taxon>
        <taxon>Handroanthus</taxon>
    </lineage>
</organism>
<accession>A0A2G9IBE0</accession>
<dbReference type="OrthoDB" id="928909at2759"/>
<evidence type="ECO:0000313" key="1">
    <source>
        <dbReference type="EMBL" id="PIN27071.1"/>
    </source>
</evidence>
<gene>
    <name evidence="1" type="ORF">CDL12_00169</name>
</gene>
<dbReference type="EMBL" id="NKXS01000014">
    <property type="protein sequence ID" value="PIN27071.1"/>
    <property type="molecule type" value="Genomic_DNA"/>
</dbReference>
<comment type="caution">
    <text evidence="1">The sequence shown here is derived from an EMBL/GenBank/DDBJ whole genome shotgun (WGS) entry which is preliminary data.</text>
</comment>